<name>A0A6C0D0Z3_9ZZZZ</name>
<proteinExistence type="predicted"/>
<protein>
    <recommendedName>
        <fullName evidence="2">Ankyrin repeat protein</fullName>
    </recommendedName>
</protein>
<organism evidence="1">
    <name type="scientific">viral metagenome</name>
    <dbReference type="NCBI Taxonomy" id="1070528"/>
    <lineage>
        <taxon>unclassified sequences</taxon>
        <taxon>metagenomes</taxon>
        <taxon>organismal metagenomes</taxon>
    </lineage>
</organism>
<dbReference type="EMBL" id="MN739519">
    <property type="protein sequence ID" value="QHT10231.1"/>
    <property type="molecule type" value="Genomic_DNA"/>
</dbReference>
<dbReference type="Gene3D" id="1.25.40.20">
    <property type="entry name" value="Ankyrin repeat-containing domain"/>
    <property type="match status" value="1"/>
</dbReference>
<sequence>MAPMSFFERVKRSLKNPNIKQFKKLAALKEGRSLIATAVSLDCTADLLRLFIKENCGDIDGECDFTKPKICNRIPYNCNRIPYNALSIAVVLHRSDLVEILLHAGAKYKTKNKSIFEFAIKQGYHYGTEQELLKMLKTFLHHDPLVIKSEGPYSMTPFWTAIWYGDGYVTPKFKYTIVKFLIENGADTLKPSITKETYSQYLQRKLKSAGVPEDRKSMYNDIFSLIMTEYSSLYFLHKGRMLYDAHFINEHVYEHDRTSIDHLPTPIKNRIDNLPRVLYPTEGLSAVPGGKVEITDSKTLATQEILHQVWSMKNSDVFRDLLEYI</sequence>
<reference evidence="1" key="1">
    <citation type="journal article" date="2020" name="Nature">
        <title>Giant virus diversity and host interactions through global metagenomics.</title>
        <authorList>
            <person name="Schulz F."/>
            <person name="Roux S."/>
            <person name="Paez-Espino D."/>
            <person name="Jungbluth S."/>
            <person name="Walsh D.A."/>
            <person name="Denef V.J."/>
            <person name="McMahon K.D."/>
            <person name="Konstantinidis K.T."/>
            <person name="Eloe-Fadrosh E.A."/>
            <person name="Kyrpides N.C."/>
            <person name="Woyke T."/>
        </authorList>
    </citation>
    <scope>NUCLEOTIDE SEQUENCE</scope>
    <source>
        <strain evidence="1">GVMAG-M-3300023174-104</strain>
    </source>
</reference>
<dbReference type="InterPro" id="IPR036770">
    <property type="entry name" value="Ankyrin_rpt-contain_sf"/>
</dbReference>
<evidence type="ECO:0000313" key="1">
    <source>
        <dbReference type="EMBL" id="QHT10231.1"/>
    </source>
</evidence>
<accession>A0A6C0D0Z3</accession>
<dbReference type="AlphaFoldDB" id="A0A6C0D0Z3"/>
<evidence type="ECO:0008006" key="2">
    <source>
        <dbReference type="Google" id="ProtNLM"/>
    </source>
</evidence>
<dbReference type="SUPFAM" id="SSF48403">
    <property type="entry name" value="Ankyrin repeat"/>
    <property type="match status" value="1"/>
</dbReference>